<feature type="region of interest" description="Disordered" evidence="10">
    <location>
        <begin position="66"/>
        <end position="91"/>
    </location>
</feature>
<dbReference type="GO" id="GO:0005886">
    <property type="term" value="C:plasma membrane"/>
    <property type="evidence" value="ECO:0007669"/>
    <property type="project" value="UniProtKB-SubCell"/>
</dbReference>
<evidence type="ECO:0000256" key="3">
    <source>
        <dbReference type="ARBA" id="ARBA00007808"/>
    </source>
</evidence>
<evidence type="ECO:0000256" key="7">
    <source>
        <dbReference type="ARBA" id="ARBA00022989"/>
    </source>
</evidence>
<feature type="transmembrane region" description="Helical" evidence="11">
    <location>
        <begin position="37"/>
        <end position="58"/>
    </location>
</feature>
<keyword evidence="4" id="KW-0813">Transport</keyword>
<evidence type="ECO:0000256" key="5">
    <source>
        <dbReference type="ARBA" id="ARBA00022475"/>
    </source>
</evidence>
<reference evidence="12 13" key="1">
    <citation type="journal article" date="2009" name="Nat. Genet.">
        <title>The genome of the cucumber, Cucumis sativus L.</title>
        <authorList>
            <person name="Huang S."/>
            <person name="Li R."/>
            <person name="Zhang Z."/>
            <person name="Li L."/>
            <person name="Gu X."/>
            <person name="Fan W."/>
            <person name="Lucas W.J."/>
            <person name="Wang X."/>
            <person name="Xie B."/>
            <person name="Ni P."/>
            <person name="Ren Y."/>
            <person name="Zhu H."/>
            <person name="Li J."/>
            <person name="Lin K."/>
            <person name="Jin W."/>
            <person name="Fei Z."/>
            <person name="Li G."/>
            <person name="Staub J."/>
            <person name="Kilian A."/>
            <person name="van der Vossen E.A."/>
            <person name="Wu Y."/>
            <person name="Guo J."/>
            <person name="He J."/>
            <person name="Jia Z."/>
            <person name="Ren Y."/>
            <person name="Tian G."/>
            <person name="Lu Y."/>
            <person name="Ruan J."/>
            <person name="Qian W."/>
            <person name="Wang M."/>
            <person name="Huang Q."/>
            <person name="Li B."/>
            <person name="Xuan Z."/>
            <person name="Cao J."/>
            <person name="Asan"/>
            <person name="Wu Z."/>
            <person name="Zhang J."/>
            <person name="Cai Q."/>
            <person name="Bai Y."/>
            <person name="Zhao B."/>
            <person name="Han Y."/>
            <person name="Li Y."/>
            <person name="Li X."/>
            <person name="Wang S."/>
            <person name="Shi Q."/>
            <person name="Liu S."/>
            <person name="Cho W.K."/>
            <person name="Kim J.Y."/>
            <person name="Xu Y."/>
            <person name="Heller-Uszynska K."/>
            <person name="Miao H."/>
            <person name="Cheng Z."/>
            <person name="Zhang S."/>
            <person name="Wu J."/>
            <person name="Yang Y."/>
            <person name="Kang H."/>
            <person name="Li M."/>
            <person name="Liang H."/>
            <person name="Ren X."/>
            <person name="Shi Z."/>
            <person name="Wen M."/>
            <person name="Jian M."/>
            <person name="Yang H."/>
            <person name="Zhang G."/>
            <person name="Yang Z."/>
            <person name="Chen R."/>
            <person name="Liu S."/>
            <person name="Li J."/>
            <person name="Ma L."/>
            <person name="Liu H."/>
            <person name="Zhou Y."/>
            <person name="Zhao J."/>
            <person name="Fang X."/>
            <person name="Li G."/>
            <person name="Fang L."/>
            <person name="Li Y."/>
            <person name="Liu D."/>
            <person name="Zheng H."/>
            <person name="Zhang Y."/>
            <person name="Qin N."/>
            <person name="Li Z."/>
            <person name="Yang G."/>
            <person name="Yang S."/>
            <person name="Bolund L."/>
            <person name="Kristiansen K."/>
            <person name="Zheng H."/>
            <person name="Li S."/>
            <person name="Zhang X."/>
            <person name="Yang H."/>
            <person name="Wang J."/>
            <person name="Sun R."/>
            <person name="Zhang B."/>
            <person name="Jiang S."/>
            <person name="Wang J."/>
            <person name="Du Y."/>
            <person name="Li S."/>
        </authorList>
    </citation>
    <scope>NUCLEOTIDE SEQUENCE [LARGE SCALE GENOMIC DNA]</scope>
    <source>
        <strain evidence="13">cv. 9930</strain>
    </source>
</reference>
<dbReference type="Proteomes" id="UP000029981">
    <property type="component" value="Chromosome 3"/>
</dbReference>
<evidence type="ECO:0000256" key="1">
    <source>
        <dbReference type="ARBA" id="ARBA00004127"/>
    </source>
</evidence>
<gene>
    <name evidence="12" type="ORF">Csa_3G865430</name>
</gene>
<dbReference type="EMBL" id="CM002924">
    <property type="protein sequence ID" value="KGN60008.1"/>
    <property type="molecule type" value="Genomic_DNA"/>
</dbReference>
<dbReference type="InterPro" id="IPR004695">
    <property type="entry name" value="SLAC1/Mae1/Ssu1/TehA"/>
</dbReference>
<reference evidence="12 13" key="4">
    <citation type="journal article" date="2011" name="BMC Genomics">
        <title>RNA-Seq improves annotation of protein-coding genes in the cucumber genome.</title>
        <authorList>
            <person name="Li Z."/>
            <person name="Zhang Z."/>
            <person name="Yan P."/>
            <person name="Huang S."/>
            <person name="Fei Z."/>
            <person name="Lin K."/>
        </authorList>
    </citation>
    <scope>NUCLEOTIDE SEQUENCE [LARGE SCALE GENOMIC DNA]</scope>
    <source>
        <strain evidence="13">cv. 9930</strain>
    </source>
</reference>
<keyword evidence="7 11" id="KW-1133">Transmembrane helix</keyword>
<comment type="subcellular location">
    <subcellularLocation>
        <location evidence="2">Cell membrane</location>
    </subcellularLocation>
    <subcellularLocation>
        <location evidence="1">Endomembrane system</location>
        <topology evidence="1">Multi-pass membrane protein</topology>
    </subcellularLocation>
</comment>
<dbReference type="InterPro" id="IPR030183">
    <property type="entry name" value="SLAC/SLAH"/>
</dbReference>
<reference evidence="12 13" key="3">
    <citation type="journal article" date="2010" name="BMC Genomics">
        <title>Transcriptome sequencing and comparative analysis of cucumber flowers with different sex types.</title>
        <authorList>
            <person name="Guo S."/>
            <person name="Zheng Y."/>
            <person name="Joung J.G."/>
            <person name="Liu S."/>
            <person name="Zhang Z."/>
            <person name="Crasta O.R."/>
            <person name="Sobral B.W."/>
            <person name="Xu Y."/>
            <person name="Huang S."/>
            <person name="Fei Z."/>
        </authorList>
    </citation>
    <scope>NUCLEOTIDE SEQUENCE [LARGE SCALE GENOMIC DNA]</scope>
    <source>
        <strain evidence="13">cv. 9930</strain>
    </source>
</reference>
<evidence type="ECO:0000313" key="13">
    <source>
        <dbReference type="Proteomes" id="UP000029981"/>
    </source>
</evidence>
<dbReference type="Pfam" id="PF03595">
    <property type="entry name" value="SLAC1"/>
    <property type="match status" value="1"/>
</dbReference>
<organism evidence="12 13">
    <name type="scientific">Cucumis sativus</name>
    <name type="common">Cucumber</name>
    <dbReference type="NCBI Taxonomy" id="3659"/>
    <lineage>
        <taxon>Eukaryota</taxon>
        <taxon>Viridiplantae</taxon>
        <taxon>Streptophyta</taxon>
        <taxon>Embryophyta</taxon>
        <taxon>Tracheophyta</taxon>
        <taxon>Spermatophyta</taxon>
        <taxon>Magnoliopsida</taxon>
        <taxon>eudicotyledons</taxon>
        <taxon>Gunneridae</taxon>
        <taxon>Pentapetalae</taxon>
        <taxon>rosids</taxon>
        <taxon>fabids</taxon>
        <taxon>Cucurbitales</taxon>
        <taxon>Cucurbitaceae</taxon>
        <taxon>Benincaseae</taxon>
        <taxon>Cucumis</taxon>
    </lineage>
</organism>
<sequence length="91" mass="10058">MKRFTIAWWAFSFPISALAIASIQYHHQVQALPAKILMLLLLTISVFVVVSLVAATVLNSGLLLPDDDPLFNPSTQRNSTLDGSHRQEPLT</sequence>
<dbReference type="GO" id="GO:0008308">
    <property type="term" value="F:voltage-gated monoatomic anion channel activity"/>
    <property type="evidence" value="ECO:0007669"/>
    <property type="project" value="InterPro"/>
</dbReference>
<comment type="similarity">
    <text evidence="3">Belongs to the SLAC1 S-type anion channel family.</text>
</comment>
<dbReference type="OMA" id="HTCLAET"/>
<accession>A0A0A0LE61</accession>
<keyword evidence="5" id="KW-1003">Cell membrane</keyword>
<dbReference type="InterPro" id="IPR038665">
    <property type="entry name" value="Voltage-dep_anion_channel_sf"/>
</dbReference>
<dbReference type="GO" id="GO:0012505">
    <property type="term" value="C:endomembrane system"/>
    <property type="evidence" value="ECO:0007669"/>
    <property type="project" value="UniProtKB-SubCell"/>
</dbReference>
<keyword evidence="6 11" id="KW-0812">Transmembrane</keyword>
<keyword evidence="13" id="KW-1185">Reference proteome</keyword>
<evidence type="ECO:0000256" key="6">
    <source>
        <dbReference type="ARBA" id="ARBA00022692"/>
    </source>
</evidence>
<evidence type="ECO:0000256" key="11">
    <source>
        <dbReference type="SAM" id="Phobius"/>
    </source>
</evidence>
<evidence type="ECO:0000256" key="8">
    <source>
        <dbReference type="ARBA" id="ARBA00023065"/>
    </source>
</evidence>
<dbReference type="Gene3D" id="1.50.10.150">
    <property type="entry name" value="Voltage-dependent anion channel"/>
    <property type="match status" value="1"/>
</dbReference>
<evidence type="ECO:0000256" key="4">
    <source>
        <dbReference type="ARBA" id="ARBA00022448"/>
    </source>
</evidence>
<dbReference type="GO" id="GO:0006873">
    <property type="term" value="P:intracellular monoatomic ion homeostasis"/>
    <property type="evidence" value="ECO:0007669"/>
    <property type="project" value="InterPro"/>
</dbReference>
<dbReference type="PANTHER" id="PTHR31269">
    <property type="entry name" value="S-TYPE ANION CHANNEL SLAH3"/>
    <property type="match status" value="1"/>
</dbReference>
<dbReference type="PANTHER" id="PTHR31269:SF27">
    <property type="entry name" value="S-TYPE ANION CHANNEL SLAH4-LIKE"/>
    <property type="match status" value="1"/>
</dbReference>
<keyword evidence="8" id="KW-0406">Ion transport</keyword>
<name>A0A0A0LE61_CUCSA</name>
<evidence type="ECO:0000313" key="12">
    <source>
        <dbReference type="EMBL" id="KGN60008.1"/>
    </source>
</evidence>
<evidence type="ECO:0000256" key="2">
    <source>
        <dbReference type="ARBA" id="ARBA00004236"/>
    </source>
</evidence>
<keyword evidence="9 11" id="KW-0472">Membrane</keyword>
<reference evidence="12 13" key="2">
    <citation type="journal article" date="2009" name="PLoS ONE">
        <title>An integrated genetic and cytogenetic map of the cucumber genome.</title>
        <authorList>
            <person name="Ren Y."/>
            <person name="Zhang Z."/>
            <person name="Liu J."/>
            <person name="Staub J.E."/>
            <person name="Han Y."/>
            <person name="Cheng Z."/>
            <person name="Li X."/>
            <person name="Lu J."/>
            <person name="Miao H."/>
            <person name="Kang H."/>
            <person name="Xie B."/>
            <person name="Gu X."/>
            <person name="Wang X."/>
            <person name="Du Y."/>
            <person name="Jin W."/>
            <person name="Huang S."/>
        </authorList>
    </citation>
    <scope>NUCLEOTIDE SEQUENCE [LARGE SCALE GENOMIC DNA]</scope>
    <source>
        <strain evidence="13">cv. 9930</strain>
    </source>
</reference>
<proteinExistence type="inferred from homology"/>
<feature type="compositionally biased region" description="Polar residues" evidence="10">
    <location>
        <begin position="72"/>
        <end position="82"/>
    </location>
</feature>
<evidence type="ECO:0000256" key="10">
    <source>
        <dbReference type="SAM" id="MobiDB-lite"/>
    </source>
</evidence>
<dbReference type="AlphaFoldDB" id="A0A0A0LE61"/>
<feature type="transmembrane region" description="Helical" evidence="11">
    <location>
        <begin position="6"/>
        <end position="25"/>
    </location>
</feature>
<dbReference type="STRING" id="3659.A0A0A0LE61"/>
<evidence type="ECO:0000256" key="9">
    <source>
        <dbReference type="ARBA" id="ARBA00023136"/>
    </source>
</evidence>
<protein>
    <submittedName>
        <fullName evidence="12">Uncharacterized protein</fullName>
    </submittedName>
</protein>
<dbReference type="Gramene" id="KGN60008">
    <property type="protein sequence ID" value="KGN60008"/>
    <property type="gene ID" value="Csa_3G865430"/>
</dbReference>